<reference evidence="2 3" key="1">
    <citation type="journal article" date="2012" name="Science">
        <title>The Paleozoic origin of enzymatic lignin decomposition reconstructed from 31 fungal genomes.</title>
        <authorList>
            <person name="Floudas D."/>
            <person name="Binder M."/>
            <person name="Riley R."/>
            <person name="Barry K."/>
            <person name="Blanchette R.A."/>
            <person name="Henrissat B."/>
            <person name="Martinez A.T."/>
            <person name="Otillar R."/>
            <person name="Spatafora J.W."/>
            <person name="Yadav J.S."/>
            <person name="Aerts A."/>
            <person name="Benoit I."/>
            <person name="Boyd A."/>
            <person name="Carlson A."/>
            <person name="Copeland A."/>
            <person name="Coutinho P.M."/>
            <person name="de Vries R.P."/>
            <person name="Ferreira P."/>
            <person name="Findley K."/>
            <person name="Foster B."/>
            <person name="Gaskell J."/>
            <person name="Glotzer D."/>
            <person name="Gorecki P."/>
            <person name="Heitman J."/>
            <person name="Hesse C."/>
            <person name="Hori C."/>
            <person name="Igarashi K."/>
            <person name="Jurgens J.A."/>
            <person name="Kallen N."/>
            <person name="Kersten P."/>
            <person name="Kohler A."/>
            <person name="Kuees U."/>
            <person name="Kumar T.K.A."/>
            <person name="Kuo A."/>
            <person name="LaButti K."/>
            <person name="Larrondo L.F."/>
            <person name="Lindquist E."/>
            <person name="Ling A."/>
            <person name="Lombard V."/>
            <person name="Lucas S."/>
            <person name="Lundell T."/>
            <person name="Martin R."/>
            <person name="McLaughlin D.J."/>
            <person name="Morgenstern I."/>
            <person name="Morin E."/>
            <person name="Murat C."/>
            <person name="Nagy L.G."/>
            <person name="Nolan M."/>
            <person name="Ohm R.A."/>
            <person name="Patyshakuliyeva A."/>
            <person name="Rokas A."/>
            <person name="Ruiz-Duenas F.J."/>
            <person name="Sabat G."/>
            <person name="Salamov A."/>
            <person name="Samejima M."/>
            <person name="Schmutz J."/>
            <person name="Slot J.C."/>
            <person name="St John F."/>
            <person name="Stenlid J."/>
            <person name="Sun H."/>
            <person name="Sun S."/>
            <person name="Syed K."/>
            <person name="Tsang A."/>
            <person name="Wiebenga A."/>
            <person name="Young D."/>
            <person name="Pisabarro A."/>
            <person name="Eastwood D.C."/>
            <person name="Martin F."/>
            <person name="Cullen D."/>
            <person name="Grigoriev I.V."/>
            <person name="Hibbett D.S."/>
        </authorList>
    </citation>
    <scope>NUCLEOTIDE SEQUENCE [LARGE SCALE GENOMIC DNA]</scope>
    <source>
        <strain evidence="2 3">MD-104</strain>
    </source>
</reference>
<dbReference type="AlphaFoldDB" id="A0A2H3JB81"/>
<evidence type="ECO:0000313" key="3">
    <source>
        <dbReference type="Proteomes" id="UP000218811"/>
    </source>
</evidence>
<name>A0A2H3JB81_WOLCO</name>
<organism evidence="2 3">
    <name type="scientific">Wolfiporia cocos (strain MD-104)</name>
    <name type="common">Brown rot fungus</name>
    <dbReference type="NCBI Taxonomy" id="742152"/>
    <lineage>
        <taxon>Eukaryota</taxon>
        <taxon>Fungi</taxon>
        <taxon>Dikarya</taxon>
        <taxon>Basidiomycota</taxon>
        <taxon>Agaricomycotina</taxon>
        <taxon>Agaricomycetes</taxon>
        <taxon>Polyporales</taxon>
        <taxon>Phaeolaceae</taxon>
        <taxon>Wolfiporia</taxon>
    </lineage>
</organism>
<feature type="region of interest" description="Disordered" evidence="1">
    <location>
        <begin position="1"/>
        <end position="62"/>
    </location>
</feature>
<keyword evidence="3" id="KW-1185">Reference proteome</keyword>
<feature type="compositionally biased region" description="Basic and acidic residues" evidence="1">
    <location>
        <begin position="87"/>
        <end position="109"/>
    </location>
</feature>
<sequence length="178" mass="18481">MAWAAAQSRPENIEPGDVAGRAASGSFRRATGLGHGRIPGRPRRTTRTSARREGLSKLASPATRVRPCALRASVVLPAGSDVIHMPRMTDRGPRYRAPRAADKPARPGDVRGPSTATAIVQPAAACGALQLAAPLGGRVPRSRPAAVRSADRIAPTHRANSVPAQGSACFSISTTTLT</sequence>
<gene>
    <name evidence="2" type="ORF">WOLCODRAFT_159104</name>
</gene>
<protein>
    <submittedName>
        <fullName evidence="2">Uncharacterized protein</fullName>
    </submittedName>
</protein>
<evidence type="ECO:0000313" key="2">
    <source>
        <dbReference type="EMBL" id="PCH39512.1"/>
    </source>
</evidence>
<feature type="region of interest" description="Disordered" evidence="1">
    <location>
        <begin position="84"/>
        <end position="112"/>
    </location>
</feature>
<evidence type="ECO:0000256" key="1">
    <source>
        <dbReference type="SAM" id="MobiDB-lite"/>
    </source>
</evidence>
<feature type="compositionally biased region" description="Low complexity" evidence="1">
    <location>
        <begin position="19"/>
        <end position="32"/>
    </location>
</feature>
<dbReference type="Proteomes" id="UP000218811">
    <property type="component" value="Unassembled WGS sequence"/>
</dbReference>
<dbReference type="EMBL" id="KB468009">
    <property type="protein sequence ID" value="PCH39512.1"/>
    <property type="molecule type" value="Genomic_DNA"/>
</dbReference>
<accession>A0A2H3JB81</accession>
<proteinExistence type="predicted"/>